<reference evidence="1 2" key="1">
    <citation type="journal article" date="2016" name="Mol. Biol. Evol.">
        <title>Comparative Genomics of Early-Diverging Mushroom-Forming Fungi Provides Insights into the Origins of Lignocellulose Decay Capabilities.</title>
        <authorList>
            <person name="Nagy L.G."/>
            <person name="Riley R."/>
            <person name="Tritt A."/>
            <person name="Adam C."/>
            <person name="Daum C."/>
            <person name="Floudas D."/>
            <person name="Sun H."/>
            <person name="Yadav J.S."/>
            <person name="Pangilinan J."/>
            <person name="Larsson K.H."/>
            <person name="Matsuura K."/>
            <person name="Barry K."/>
            <person name="Labutti K."/>
            <person name="Kuo R."/>
            <person name="Ohm R.A."/>
            <person name="Bhattacharya S.S."/>
            <person name="Shirouzu T."/>
            <person name="Yoshinaga Y."/>
            <person name="Martin F.M."/>
            <person name="Grigoriev I.V."/>
            <person name="Hibbett D.S."/>
        </authorList>
    </citation>
    <scope>NUCLEOTIDE SEQUENCE [LARGE SCALE GENOMIC DNA]</scope>
    <source>
        <strain evidence="1 2">CBS 109695</strain>
    </source>
</reference>
<protein>
    <submittedName>
        <fullName evidence="1">Uncharacterized protein</fullName>
    </submittedName>
</protein>
<evidence type="ECO:0000313" key="1">
    <source>
        <dbReference type="EMBL" id="KZP31022.1"/>
    </source>
</evidence>
<keyword evidence="2" id="KW-1185">Reference proteome</keyword>
<organism evidence="1 2">
    <name type="scientific">Athelia psychrophila</name>
    <dbReference type="NCBI Taxonomy" id="1759441"/>
    <lineage>
        <taxon>Eukaryota</taxon>
        <taxon>Fungi</taxon>
        <taxon>Dikarya</taxon>
        <taxon>Basidiomycota</taxon>
        <taxon>Agaricomycotina</taxon>
        <taxon>Agaricomycetes</taxon>
        <taxon>Agaricomycetidae</taxon>
        <taxon>Atheliales</taxon>
        <taxon>Atheliaceae</taxon>
        <taxon>Athelia</taxon>
    </lineage>
</organism>
<sequence length="177" mass="19362">MHPQIRALARTTNRLPRILTAGVRPSGPPIPELSGQWINTPPVPGTFVVNIGKAVKFTEFDREPSGRVNLIGRVKSHPDVAAAHYPELFKKIFPDGLTAQGKLFHKIIDELGRVNDEERSLPSGSLSELAYNQSIAPVQITGFYSTDFLAGFDTTHGSRLGFTWDDSTTCAADYTAI</sequence>
<dbReference type="OrthoDB" id="288590at2759"/>
<dbReference type="AlphaFoldDB" id="A0A166TV44"/>
<dbReference type="STRING" id="436010.A0A166TV44"/>
<gene>
    <name evidence="1" type="ORF">FIBSPDRAFT_883719</name>
</gene>
<evidence type="ECO:0000313" key="2">
    <source>
        <dbReference type="Proteomes" id="UP000076532"/>
    </source>
</evidence>
<dbReference type="Proteomes" id="UP000076532">
    <property type="component" value="Unassembled WGS sequence"/>
</dbReference>
<accession>A0A166TV44</accession>
<name>A0A166TV44_9AGAM</name>
<proteinExistence type="predicted"/>
<dbReference type="EMBL" id="KV417491">
    <property type="protein sequence ID" value="KZP31022.1"/>
    <property type="molecule type" value="Genomic_DNA"/>
</dbReference>